<dbReference type="GO" id="GO:0051213">
    <property type="term" value="F:dioxygenase activity"/>
    <property type="evidence" value="ECO:0007669"/>
    <property type="project" value="UniProtKB-KW"/>
</dbReference>
<comment type="caution">
    <text evidence="2">The sequence shown here is derived from an EMBL/GenBank/DDBJ whole genome shotgun (WGS) entry which is preliminary data.</text>
</comment>
<dbReference type="Gene3D" id="2.60.120.10">
    <property type="entry name" value="Jelly Rolls"/>
    <property type="match status" value="1"/>
</dbReference>
<feature type="domain" description="Cupin type-2" evidence="1">
    <location>
        <begin position="32"/>
        <end position="98"/>
    </location>
</feature>
<dbReference type="RefSeq" id="WP_132282653.1">
    <property type="nucleotide sequence ID" value="NZ_SMGQ01000013.1"/>
</dbReference>
<dbReference type="InterPro" id="IPR014710">
    <property type="entry name" value="RmlC-like_jellyroll"/>
</dbReference>
<name>A0A4R1MK01_9FIRM</name>
<proteinExistence type="predicted"/>
<dbReference type="CDD" id="cd02238">
    <property type="entry name" value="cupin_KdgF"/>
    <property type="match status" value="1"/>
</dbReference>
<dbReference type="Pfam" id="PF07883">
    <property type="entry name" value="Cupin_2"/>
    <property type="match status" value="1"/>
</dbReference>
<keyword evidence="3" id="KW-1185">Reference proteome</keyword>
<evidence type="ECO:0000259" key="1">
    <source>
        <dbReference type="Pfam" id="PF07883"/>
    </source>
</evidence>
<keyword evidence="2" id="KW-0560">Oxidoreductase</keyword>
<dbReference type="AlphaFoldDB" id="A0A4R1MK01"/>
<accession>A0A4R1MK01</accession>
<dbReference type="Proteomes" id="UP000294545">
    <property type="component" value="Unassembled WGS sequence"/>
</dbReference>
<dbReference type="PANTHER" id="PTHR40112">
    <property type="entry name" value="H2HPP ISOMERASE"/>
    <property type="match status" value="1"/>
</dbReference>
<protein>
    <submittedName>
        <fullName evidence="2">Quercetin dioxygenase-like cupin family protein</fullName>
    </submittedName>
</protein>
<keyword evidence="2" id="KW-0223">Dioxygenase</keyword>
<dbReference type="PIRSF" id="PIRSF029883">
    <property type="entry name" value="KdgF"/>
    <property type="match status" value="1"/>
</dbReference>
<evidence type="ECO:0000313" key="3">
    <source>
        <dbReference type="Proteomes" id="UP000294545"/>
    </source>
</evidence>
<sequence>MIAVGKDTQLEDLGKGVKRKVLSHSGKMMGVEVHFEKGGIGAAHSHPHEQFTYVLEGLIELDYKGDKFTLNKGDTAYIEPNEIHGVKALEDAILLDVFTPQREDFLK</sequence>
<dbReference type="OrthoDB" id="9811153at2"/>
<evidence type="ECO:0000313" key="2">
    <source>
        <dbReference type="EMBL" id="TCK92795.1"/>
    </source>
</evidence>
<dbReference type="EMBL" id="SMGQ01000013">
    <property type="protein sequence ID" value="TCK92795.1"/>
    <property type="molecule type" value="Genomic_DNA"/>
</dbReference>
<reference evidence="2 3" key="1">
    <citation type="submission" date="2019-03" db="EMBL/GenBank/DDBJ databases">
        <title>Genomic Encyclopedia of Type Strains, Phase IV (KMG-IV): sequencing the most valuable type-strain genomes for metagenomic binning, comparative biology and taxonomic classification.</title>
        <authorList>
            <person name="Goeker M."/>
        </authorList>
    </citation>
    <scope>NUCLEOTIDE SEQUENCE [LARGE SCALE GENOMIC DNA]</scope>
    <source>
        <strain evidence="2 3">DSM 24176</strain>
    </source>
</reference>
<dbReference type="PANTHER" id="PTHR40112:SF1">
    <property type="entry name" value="H2HPP ISOMERASE"/>
    <property type="match status" value="1"/>
</dbReference>
<dbReference type="InterPro" id="IPR025499">
    <property type="entry name" value="KdgF"/>
</dbReference>
<dbReference type="InterPro" id="IPR011051">
    <property type="entry name" value="RmlC_Cupin_sf"/>
</dbReference>
<organism evidence="2 3">
    <name type="scientific">Natranaerovirga hydrolytica</name>
    <dbReference type="NCBI Taxonomy" id="680378"/>
    <lineage>
        <taxon>Bacteria</taxon>
        <taxon>Bacillati</taxon>
        <taxon>Bacillota</taxon>
        <taxon>Clostridia</taxon>
        <taxon>Lachnospirales</taxon>
        <taxon>Natranaerovirgaceae</taxon>
        <taxon>Natranaerovirga</taxon>
    </lineage>
</organism>
<dbReference type="InterPro" id="IPR013096">
    <property type="entry name" value="Cupin_2"/>
</dbReference>
<gene>
    <name evidence="2" type="ORF">EDC19_1950</name>
</gene>
<dbReference type="SUPFAM" id="SSF51182">
    <property type="entry name" value="RmlC-like cupins"/>
    <property type="match status" value="1"/>
</dbReference>
<dbReference type="InterPro" id="IPR052535">
    <property type="entry name" value="Bacilysin_H2HPP_isomerase"/>
</dbReference>